<feature type="coiled-coil region" evidence="5">
    <location>
        <begin position="106"/>
        <end position="140"/>
    </location>
</feature>
<feature type="domain" description="Zn(2)-C6 fungal-type" evidence="7">
    <location>
        <begin position="24"/>
        <end position="54"/>
    </location>
</feature>
<evidence type="ECO:0000256" key="5">
    <source>
        <dbReference type="SAM" id="Coils"/>
    </source>
</evidence>
<name>A0A8H7UNR5_9FUNG</name>
<accession>A0A8H7UNR5</accession>
<keyword evidence="9" id="KW-1185">Reference proteome</keyword>
<dbReference type="InterPro" id="IPR050987">
    <property type="entry name" value="AtrR-like"/>
</dbReference>
<protein>
    <recommendedName>
        <fullName evidence="7">Zn(2)-C6 fungal-type domain-containing protein</fullName>
    </recommendedName>
</protein>
<evidence type="ECO:0000256" key="1">
    <source>
        <dbReference type="ARBA" id="ARBA00004123"/>
    </source>
</evidence>
<proteinExistence type="predicted"/>
<dbReference type="OrthoDB" id="39175at2759"/>
<dbReference type="CDD" id="cd00067">
    <property type="entry name" value="GAL4"/>
    <property type="match status" value="1"/>
</dbReference>
<keyword evidence="2" id="KW-0479">Metal-binding</keyword>
<dbReference type="SMART" id="SM00066">
    <property type="entry name" value="GAL4"/>
    <property type="match status" value="1"/>
</dbReference>
<evidence type="ECO:0000313" key="9">
    <source>
        <dbReference type="Proteomes" id="UP000612746"/>
    </source>
</evidence>
<dbReference type="GO" id="GO:0003677">
    <property type="term" value="F:DNA binding"/>
    <property type="evidence" value="ECO:0007669"/>
    <property type="project" value="UniProtKB-KW"/>
</dbReference>
<reference evidence="8" key="1">
    <citation type="submission" date="2020-12" db="EMBL/GenBank/DDBJ databases">
        <title>Metabolic potential, ecology and presence of endohyphal bacteria is reflected in genomic diversity of Mucoromycotina.</title>
        <authorList>
            <person name="Muszewska A."/>
            <person name="Okrasinska A."/>
            <person name="Steczkiewicz K."/>
            <person name="Drgas O."/>
            <person name="Orlowska M."/>
            <person name="Perlinska-Lenart U."/>
            <person name="Aleksandrzak-Piekarczyk T."/>
            <person name="Szatraj K."/>
            <person name="Zielenkiewicz U."/>
            <person name="Pilsyk S."/>
            <person name="Malc E."/>
            <person name="Mieczkowski P."/>
            <person name="Kruszewska J.S."/>
            <person name="Biernat P."/>
            <person name="Pawlowska J."/>
        </authorList>
    </citation>
    <scope>NUCLEOTIDE SEQUENCE</scope>
    <source>
        <strain evidence="8">WA0000051536</strain>
    </source>
</reference>
<evidence type="ECO:0000256" key="3">
    <source>
        <dbReference type="ARBA" id="ARBA00023125"/>
    </source>
</evidence>
<dbReference type="PROSITE" id="PS50048">
    <property type="entry name" value="ZN2_CY6_FUNGAL_2"/>
    <property type="match status" value="1"/>
</dbReference>
<evidence type="ECO:0000256" key="6">
    <source>
        <dbReference type="SAM" id="MobiDB-lite"/>
    </source>
</evidence>
<dbReference type="Pfam" id="PF00172">
    <property type="entry name" value="Zn_clus"/>
    <property type="match status" value="1"/>
</dbReference>
<evidence type="ECO:0000256" key="4">
    <source>
        <dbReference type="ARBA" id="ARBA00023242"/>
    </source>
</evidence>
<keyword evidence="3" id="KW-0238">DNA-binding</keyword>
<keyword evidence="4" id="KW-0539">Nucleus</keyword>
<feature type="compositionally biased region" description="Low complexity" evidence="6">
    <location>
        <begin position="189"/>
        <end position="210"/>
    </location>
</feature>
<dbReference type="GO" id="GO:0008270">
    <property type="term" value="F:zinc ion binding"/>
    <property type="evidence" value="ECO:0007669"/>
    <property type="project" value="InterPro"/>
</dbReference>
<dbReference type="AlphaFoldDB" id="A0A8H7UNR5"/>
<dbReference type="EMBL" id="JAEPRA010000002">
    <property type="protein sequence ID" value="KAG2188482.1"/>
    <property type="molecule type" value="Genomic_DNA"/>
</dbReference>
<dbReference type="PANTHER" id="PTHR46910">
    <property type="entry name" value="TRANSCRIPTION FACTOR PDR1"/>
    <property type="match status" value="1"/>
</dbReference>
<dbReference type="InterPro" id="IPR001138">
    <property type="entry name" value="Zn2Cys6_DnaBD"/>
</dbReference>
<dbReference type="Gene3D" id="4.10.240.10">
    <property type="entry name" value="Zn(2)-C6 fungal-type DNA-binding domain"/>
    <property type="match status" value="1"/>
</dbReference>
<dbReference type="Proteomes" id="UP000612746">
    <property type="component" value="Unassembled WGS sequence"/>
</dbReference>
<organism evidence="8 9">
    <name type="scientific">Umbelopsis vinacea</name>
    <dbReference type="NCBI Taxonomy" id="44442"/>
    <lineage>
        <taxon>Eukaryota</taxon>
        <taxon>Fungi</taxon>
        <taxon>Fungi incertae sedis</taxon>
        <taxon>Mucoromycota</taxon>
        <taxon>Mucoromycotina</taxon>
        <taxon>Umbelopsidomycetes</taxon>
        <taxon>Umbelopsidales</taxon>
        <taxon>Umbelopsidaceae</taxon>
        <taxon>Umbelopsis</taxon>
    </lineage>
</organism>
<feature type="region of interest" description="Disordered" evidence="6">
    <location>
        <begin position="142"/>
        <end position="212"/>
    </location>
</feature>
<evidence type="ECO:0000259" key="7">
    <source>
        <dbReference type="PROSITE" id="PS50048"/>
    </source>
</evidence>
<dbReference type="SUPFAM" id="SSF57701">
    <property type="entry name" value="Zn2/Cys6 DNA-binding domain"/>
    <property type="match status" value="1"/>
</dbReference>
<evidence type="ECO:0000313" key="8">
    <source>
        <dbReference type="EMBL" id="KAG2188482.1"/>
    </source>
</evidence>
<dbReference type="InterPro" id="IPR036864">
    <property type="entry name" value="Zn2-C6_fun-type_DNA-bd_sf"/>
</dbReference>
<sequence length="326" mass="36000">MGAIQETRNNRSYSSGKRPRAPIACFRCHHKKVRCDGGHPNCTRCLSTGVLCAYPSSRRSRNTQPANVDPFIDNLSQLEGRIRQIETAMDCQRNIIQKIVSGDDKKEKLDINLSKLVSQMRKTEDEVQDSRSILAQLRLKGEQRIAKSKRSQSPIKRDNSTSESNLDENEEKQPSKMLDTEDSGNTNTSDMPSMSSSPRASISSSSSCSSTPNHVNANGSYNLLSYNPNNTYAVHANEATLSITPEMSFGQLGDQVSDMMLGSQATMFTSPSCGQYSPQDISSFIFAHGQHPNYSIPQQNSPGRLQDADLVAAVQALHNGQEVWYC</sequence>
<dbReference type="PANTHER" id="PTHR46910:SF3">
    <property type="entry name" value="HALOTOLERANCE PROTEIN 9-RELATED"/>
    <property type="match status" value="1"/>
</dbReference>
<dbReference type="GO" id="GO:0005634">
    <property type="term" value="C:nucleus"/>
    <property type="evidence" value="ECO:0007669"/>
    <property type="project" value="UniProtKB-SubCell"/>
</dbReference>
<comment type="caution">
    <text evidence="8">The sequence shown here is derived from an EMBL/GenBank/DDBJ whole genome shotgun (WGS) entry which is preliminary data.</text>
</comment>
<dbReference type="GO" id="GO:0000981">
    <property type="term" value="F:DNA-binding transcription factor activity, RNA polymerase II-specific"/>
    <property type="evidence" value="ECO:0007669"/>
    <property type="project" value="InterPro"/>
</dbReference>
<gene>
    <name evidence="8" type="ORF">INT44_001236</name>
</gene>
<keyword evidence="5" id="KW-0175">Coiled coil</keyword>
<dbReference type="PROSITE" id="PS00463">
    <property type="entry name" value="ZN2_CY6_FUNGAL_1"/>
    <property type="match status" value="1"/>
</dbReference>
<comment type="subcellular location">
    <subcellularLocation>
        <location evidence="1">Nucleus</location>
    </subcellularLocation>
</comment>
<evidence type="ECO:0000256" key="2">
    <source>
        <dbReference type="ARBA" id="ARBA00022723"/>
    </source>
</evidence>